<accession>A0ABT3IHJ5</accession>
<comment type="caution">
    <text evidence="1">The sequence shown here is derived from an EMBL/GenBank/DDBJ whole genome shotgun (WGS) entry which is preliminary data.</text>
</comment>
<dbReference type="RefSeq" id="WP_264728773.1">
    <property type="nucleotide sequence ID" value="NZ_JAPDNR010000001.1"/>
</dbReference>
<evidence type="ECO:0000313" key="2">
    <source>
        <dbReference type="Proteomes" id="UP001207742"/>
    </source>
</evidence>
<evidence type="ECO:0000313" key="1">
    <source>
        <dbReference type="EMBL" id="MCW3483440.1"/>
    </source>
</evidence>
<protein>
    <recommendedName>
        <fullName evidence="3">DUF4595 domain-containing protein</fullName>
    </recommendedName>
</protein>
<organism evidence="1 2">
    <name type="scientific">Chitinophaga nivalis</name>
    <dbReference type="NCBI Taxonomy" id="2991709"/>
    <lineage>
        <taxon>Bacteria</taxon>
        <taxon>Pseudomonadati</taxon>
        <taxon>Bacteroidota</taxon>
        <taxon>Chitinophagia</taxon>
        <taxon>Chitinophagales</taxon>
        <taxon>Chitinophagaceae</taxon>
        <taxon>Chitinophaga</taxon>
    </lineage>
</organism>
<name>A0ABT3IHJ5_9BACT</name>
<gene>
    <name evidence="1" type="ORF">OL497_06030</name>
</gene>
<sequence>MHNKFIAQGAIFAALLSSVVTFSSFRPEGDNPHNTYLHKVSSPAGQMLLEYNADKTIKKIVQQHKTENASYSDVQLPVYENGRLVKSLLADDEQTTTGDLYLSFDYAGTGDKVAKISYYRDGAVYAYDSLVYNNDGKLATRYQFSKNAAKNTLENNGYQEYTWNEKGDVSQMDNYAKLPGNSKFMPVSSVSYTYDNRQNPQLQHPELASLLDATAPNLSAHNVLSESISTPHSSRVITNTYSYAYNAGKYPVRGTFSSGMDQTVAKMEWVKL</sequence>
<evidence type="ECO:0008006" key="3">
    <source>
        <dbReference type="Google" id="ProtNLM"/>
    </source>
</evidence>
<dbReference type="Proteomes" id="UP001207742">
    <property type="component" value="Unassembled WGS sequence"/>
</dbReference>
<dbReference type="EMBL" id="JAPDNS010000001">
    <property type="protein sequence ID" value="MCW3483440.1"/>
    <property type="molecule type" value="Genomic_DNA"/>
</dbReference>
<proteinExistence type="predicted"/>
<reference evidence="1 2" key="1">
    <citation type="submission" date="2022-10" db="EMBL/GenBank/DDBJ databases">
        <title>Chitinophaga nivalis PC15 sp. nov., isolated from Pyeongchang county, South Korea.</title>
        <authorList>
            <person name="Trinh H.N."/>
        </authorList>
    </citation>
    <scope>NUCLEOTIDE SEQUENCE [LARGE SCALE GENOMIC DNA]</scope>
    <source>
        <strain evidence="1 2">PC14</strain>
    </source>
</reference>
<keyword evidence="2" id="KW-1185">Reference proteome</keyword>